<dbReference type="AlphaFoldDB" id="A0A5J6WQ43"/>
<evidence type="ECO:0000313" key="4">
    <source>
        <dbReference type="Proteomes" id="UP000327424"/>
    </source>
</evidence>
<feature type="signal peptide" evidence="2">
    <location>
        <begin position="1"/>
        <end position="19"/>
    </location>
</feature>
<organism evidence="3 4">
    <name type="scientific">Moritella marina ATCC 15381</name>
    <dbReference type="NCBI Taxonomy" id="1202962"/>
    <lineage>
        <taxon>Bacteria</taxon>
        <taxon>Pseudomonadati</taxon>
        <taxon>Pseudomonadota</taxon>
        <taxon>Gammaproteobacteria</taxon>
        <taxon>Alteromonadales</taxon>
        <taxon>Moritellaceae</taxon>
        <taxon>Moritella</taxon>
    </lineage>
</organism>
<evidence type="ECO:0000256" key="2">
    <source>
        <dbReference type="SAM" id="SignalP"/>
    </source>
</evidence>
<dbReference type="Proteomes" id="UP000327424">
    <property type="component" value="Chromosome"/>
</dbReference>
<dbReference type="KEGG" id="mmaa:FR932_12910"/>
<reference evidence="3 4" key="1">
    <citation type="submission" date="2019-09" db="EMBL/GenBank/DDBJ databases">
        <title>Hybrid Assembly of the complete Genome of the Deep-Sea Bacterium Moritella marina from long Nanopore and Illumina reads.</title>
        <authorList>
            <person name="Magin S."/>
            <person name="Georgoulis A."/>
            <person name="Papadimitriou K."/>
            <person name="Iliakis G."/>
            <person name="Vorgias C.E."/>
        </authorList>
    </citation>
    <scope>NUCLEOTIDE SEQUENCE [LARGE SCALE GENOMIC DNA]</scope>
    <source>
        <strain evidence="3 4">MP-1</strain>
    </source>
</reference>
<keyword evidence="4" id="KW-1185">Reference proteome</keyword>
<sequence>MKYNFLILFFILLTSTAQASYCSGKNWQDTYQFYTLNIDLLNTHIDSYNALLSKVNLSDEDEQKSLDIKSAINALDELNIDVEILARKFDNAEKLWQLISKHCLDDDEPDYNNKAIENARGAEIGRTEVYDLLSKIASLRIYFFKLLN</sequence>
<proteinExistence type="predicted"/>
<keyword evidence="2" id="KW-0732">Signal</keyword>
<evidence type="ECO:0000256" key="1">
    <source>
        <dbReference type="SAM" id="Coils"/>
    </source>
</evidence>
<feature type="chain" id="PRO_5023827722" evidence="2">
    <location>
        <begin position="20"/>
        <end position="148"/>
    </location>
</feature>
<keyword evidence="1" id="KW-0175">Coiled coil</keyword>
<feature type="coiled-coil region" evidence="1">
    <location>
        <begin position="68"/>
        <end position="95"/>
    </location>
</feature>
<gene>
    <name evidence="3" type="ORF">FR932_12910</name>
</gene>
<name>A0A5J6WQ43_MORMI</name>
<dbReference type="OrthoDB" id="6402455at2"/>
<dbReference type="EMBL" id="CP044399">
    <property type="protein sequence ID" value="QFI40286.1"/>
    <property type="molecule type" value="Genomic_DNA"/>
</dbReference>
<accession>A0A5J6WQ43</accession>
<protein>
    <submittedName>
        <fullName evidence="3">Uncharacterized protein</fullName>
    </submittedName>
</protein>
<evidence type="ECO:0000313" key="3">
    <source>
        <dbReference type="EMBL" id="QFI40286.1"/>
    </source>
</evidence>